<organism evidence="8 9">
    <name type="scientific">Emiliania huxleyi (strain CCMP1516)</name>
    <dbReference type="NCBI Taxonomy" id="280463"/>
    <lineage>
        <taxon>Eukaryota</taxon>
        <taxon>Haptista</taxon>
        <taxon>Haptophyta</taxon>
        <taxon>Prymnesiophyceae</taxon>
        <taxon>Isochrysidales</taxon>
        <taxon>Noelaerhabdaceae</taxon>
        <taxon>Emiliania</taxon>
    </lineage>
</organism>
<dbReference type="Gene3D" id="1.20.120.550">
    <property type="entry name" value="Membrane associated eicosanoid/glutathione metabolism-like domain"/>
    <property type="match status" value="1"/>
</dbReference>
<dbReference type="HOGENOM" id="CLU_347319_0_0_1"/>
<evidence type="ECO:0000256" key="4">
    <source>
        <dbReference type="ARBA" id="ARBA00022989"/>
    </source>
</evidence>
<dbReference type="AlphaFoldDB" id="A0A0D3KYU2"/>
<dbReference type="Proteomes" id="UP000013827">
    <property type="component" value="Unassembled WGS sequence"/>
</dbReference>
<keyword evidence="2" id="KW-0813">Transport</keyword>
<dbReference type="STRING" id="2903.R1E0L4"/>
<keyword evidence="9" id="KW-1185">Reference proteome</keyword>
<name>A0A0D3KYU2_EMIH1</name>
<evidence type="ECO:0000313" key="8">
    <source>
        <dbReference type="EnsemblProtists" id="EOD40927"/>
    </source>
</evidence>
<proteinExistence type="predicted"/>
<dbReference type="PANTHER" id="PTHR10283">
    <property type="entry name" value="SOLUTE CARRIER FAMILY 13 MEMBER"/>
    <property type="match status" value="1"/>
</dbReference>
<dbReference type="Pfam" id="PF01124">
    <property type="entry name" value="MAPEG"/>
    <property type="match status" value="1"/>
</dbReference>
<feature type="transmembrane region" description="Helical" evidence="6">
    <location>
        <begin position="324"/>
        <end position="344"/>
    </location>
</feature>
<feature type="transmembrane region" description="Helical" evidence="6">
    <location>
        <begin position="571"/>
        <end position="600"/>
    </location>
</feature>
<dbReference type="PROSITE" id="PS51382">
    <property type="entry name" value="SPX"/>
    <property type="match status" value="1"/>
</dbReference>
<accession>A0A0D3KYU2</accession>
<feature type="transmembrane region" description="Helical" evidence="6">
    <location>
        <begin position="705"/>
        <end position="734"/>
    </location>
</feature>
<dbReference type="CDD" id="cd14447">
    <property type="entry name" value="SPX"/>
    <property type="match status" value="1"/>
</dbReference>
<feature type="transmembrane region" description="Helical" evidence="6">
    <location>
        <begin position="746"/>
        <end position="767"/>
    </location>
</feature>
<feature type="transmembrane region" description="Helical" evidence="6">
    <location>
        <begin position="499"/>
        <end position="524"/>
    </location>
</feature>
<dbReference type="InterPro" id="IPR023352">
    <property type="entry name" value="MAPEG-like_dom_sf"/>
</dbReference>
<feature type="transmembrane region" description="Helical" evidence="6">
    <location>
        <begin position="536"/>
        <end position="559"/>
    </location>
</feature>
<dbReference type="GeneID" id="17286197"/>
<reference evidence="8" key="2">
    <citation type="submission" date="2024-10" db="UniProtKB">
        <authorList>
            <consortium name="EnsemblProtists"/>
        </authorList>
    </citation>
    <scope>IDENTIFICATION</scope>
</reference>
<dbReference type="InterPro" id="IPR004331">
    <property type="entry name" value="SPX_dom"/>
</dbReference>
<keyword evidence="5 6" id="KW-0472">Membrane</keyword>
<dbReference type="SUPFAM" id="SSF161084">
    <property type="entry name" value="MAPEG domain-like"/>
    <property type="match status" value="1"/>
</dbReference>
<protein>
    <recommendedName>
        <fullName evidence="7">SPX domain-containing protein</fullName>
    </recommendedName>
</protein>
<dbReference type="eggNOG" id="KOG1162">
    <property type="taxonomic scope" value="Eukaryota"/>
</dbReference>
<evidence type="ECO:0000256" key="5">
    <source>
        <dbReference type="ARBA" id="ARBA00023136"/>
    </source>
</evidence>
<evidence type="ECO:0000259" key="7">
    <source>
        <dbReference type="PROSITE" id="PS51382"/>
    </source>
</evidence>
<keyword evidence="3 6" id="KW-0812">Transmembrane</keyword>
<dbReference type="GO" id="GO:0005886">
    <property type="term" value="C:plasma membrane"/>
    <property type="evidence" value="ECO:0007669"/>
    <property type="project" value="TreeGrafter"/>
</dbReference>
<reference evidence="9" key="1">
    <citation type="journal article" date="2013" name="Nature">
        <title>Pan genome of the phytoplankton Emiliania underpins its global distribution.</title>
        <authorList>
            <person name="Read B.A."/>
            <person name="Kegel J."/>
            <person name="Klute M.J."/>
            <person name="Kuo A."/>
            <person name="Lefebvre S.C."/>
            <person name="Maumus F."/>
            <person name="Mayer C."/>
            <person name="Miller J."/>
            <person name="Monier A."/>
            <person name="Salamov A."/>
            <person name="Young J."/>
            <person name="Aguilar M."/>
            <person name="Claverie J.M."/>
            <person name="Frickenhaus S."/>
            <person name="Gonzalez K."/>
            <person name="Herman E.K."/>
            <person name="Lin Y.C."/>
            <person name="Napier J."/>
            <person name="Ogata H."/>
            <person name="Sarno A.F."/>
            <person name="Shmutz J."/>
            <person name="Schroeder D."/>
            <person name="de Vargas C."/>
            <person name="Verret F."/>
            <person name="von Dassow P."/>
            <person name="Valentin K."/>
            <person name="Van de Peer Y."/>
            <person name="Wheeler G."/>
            <person name="Dacks J.B."/>
            <person name="Delwiche C.F."/>
            <person name="Dyhrman S.T."/>
            <person name="Glockner G."/>
            <person name="John U."/>
            <person name="Richards T."/>
            <person name="Worden A.Z."/>
            <person name="Zhang X."/>
            <person name="Grigoriev I.V."/>
            <person name="Allen A.E."/>
            <person name="Bidle K."/>
            <person name="Borodovsky M."/>
            <person name="Bowler C."/>
            <person name="Brownlee C."/>
            <person name="Cock J.M."/>
            <person name="Elias M."/>
            <person name="Gladyshev V.N."/>
            <person name="Groth M."/>
            <person name="Guda C."/>
            <person name="Hadaegh A."/>
            <person name="Iglesias-Rodriguez M.D."/>
            <person name="Jenkins J."/>
            <person name="Jones B.M."/>
            <person name="Lawson T."/>
            <person name="Leese F."/>
            <person name="Lindquist E."/>
            <person name="Lobanov A."/>
            <person name="Lomsadze A."/>
            <person name="Malik S.B."/>
            <person name="Marsh M.E."/>
            <person name="Mackinder L."/>
            <person name="Mock T."/>
            <person name="Mueller-Roeber B."/>
            <person name="Pagarete A."/>
            <person name="Parker M."/>
            <person name="Probert I."/>
            <person name="Quesneville H."/>
            <person name="Raines C."/>
            <person name="Rensing S.A."/>
            <person name="Riano-Pachon D.M."/>
            <person name="Richier S."/>
            <person name="Rokitta S."/>
            <person name="Shiraiwa Y."/>
            <person name="Soanes D.M."/>
            <person name="van der Giezen M."/>
            <person name="Wahlund T.M."/>
            <person name="Williams B."/>
            <person name="Wilson W."/>
            <person name="Wolfe G."/>
            <person name="Wurch L.L."/>
        </authorList>
    </citation>
    <scope>NUCLEOTIDE SEQUENCE</scope>
</reference>
<evidence type="ECO:0000256" key="2">
    <source>
        <dbReference type="ARBA" id="ARBA00022448"/>
    </source>
</evidence>
<keyword evidence="4 6" id="KW-1133">Transmembrane helix</keyword>
<evidence type="ECO:0000256" key="6">
    <source>
        <dbReference type="SAM" id="Phobius"/>
    </source>
</evidence>
<feature type="transmembrane region" description="Helical" evidence="6">
    <location>
        <begin position="364"/>
        <end position="390"/>
    </location>
</feature>
<comment type="subcellular location">
    <subcellularLocation>
        <location evidence="1">Membrane</location>
        <topology evidence="1">Multi-pass membrane protein</topology>
    </subcellularLocation>
</comment>
<feature type="transmembrane region" description="Helical" evidence="6">
    <location>
        <begin position="454"/>
        <end position="479"/>
    </location>
</feature>
<dbReference type="Pfam" id="PF03105">
    <property type="entry name" value="SPX"/>
    <property type="match status" value="1"/>
</dbReference>
<dbReference type="Pfam" id="PF03600">
    <property type="entry name" value="CitMHS"/>
    <property type="match status" value="1"/>
</dbReference>
<sequence>MVQYGRVLLLRAIPEWRESYLGYERLKRLLERLPNAQSSGSFSPMESMTSNFRSSDDLGAPLLPGPYAEVESIFFAYLNEDLKRMNELAEPETASLEKSVALATAGEQRRSMPDVAVGHRASMGVLSFDEVAALYCRLGKLRSFLSLNTTAVRKIVKKYDKSMPPGTTKQLPLVMKRIKAEPFTACQARVDDMVKEIENLLPDRVPQLRQMAKDSLKHASGTVGHHTYKLVPLFGSLGVGLVVAFFPLEAFHDKPEPQRCLGVLLAIVGLWLSEAIPFFATALLVPVLVVTWGAMPPKMVNGELETPALIAKRELPSDSRFSRALLLGLAFSCNLGGMITPIASPQNAIALVSLQQFVGIDVSFLQWMLVAGPIAIFGTAGIWLMLLLLVRPDDCAALPKVVFSEAPLTRKKKLALAAVAVAVTLWAFLSAPPLKATFGDPAIVGVALDDYNSMPWHLLTLIAGGNALGLAESGLLQLIADHAFHVLGTDTPHYLLTNILVGGILLVGNFVSHTVAAIIVLPLVATIGVHAGQPAPLVFCCALACSAAMALPVSSFPNLNSLTAEDDLGNAYLSAAHFLAMGIPATALAGLLVATLGYVLSMGVLGCPASRVRDEAVEAARFTAVPLAVTPEYGLVVLVGVAMFLLQQIVLVLPVVKQRISTGIKAPTLYPRDGQIKELKLAPYQVENYMRAQRAHQNNVEFTSVFMALFLVTGLFPEVTLHVALAGAAAAAAASRCSAPFRKPPAYALATPALPGLLAACSSAVAAMREAAPKDLDEVKAGAAFAYATALDSLKTFQASASLSGEGLSLSLA</sequence>
<feature type="transmembrane region" description="Helical" evidence="6">
    <location>
        <begin position="230"/>
        <end position="251"/>
    </location>
</feature>
<dbReference type="eggNOG" id="KOG1281">
    <property type="taxonomic scope" value="Eukaryota"/>
</dbReference>
<dbReference type="KEGG" id="ehx:EMIHUDRAFT_466430"/>
<evidence type="ECO:0000313" key="9">
    <source>
        <dbReference type="Proteomes" id="UP000013827"/>
    </source>
</evidence>
<dbReference type="PANTHER" id="PTHR10283:SF92">
    <property type="entry name" value="LOW-AFFINITY PHOSPHATE TRANSPORTER PHO91"/>
    <property type="match status" value="1"/>
</dbReference>
<dbReference type="RefSeq" id="XP_005793356.1">
    <property type="nucleotide sequence ID" value="XM_005793299.1"/>
</dbReference>
<dbReference type="PaxDb" id="2903-EOD40927"/>
<evidence type="ECO:0000256" key="1">
    <source>
        <dbReference type="ARBA" id="ARBA00004141"/>
    </source>
</evidence>
<feature type="transmembrane region" description="Helical" evidence="6">
    <location>
        <begin position="633"/>
        <end position="656"/>
    </location>
</feature>
<dbReference type="InterPro" id="IPR001129">
    <property type="entry name" value="Membr-assoc_MAPEG"/>
</dbReference>
<dbReference type="GO" id="GO:0022857">
    <property type="term" value="F:transmembrane transporter activity"/>
    <property type="evidence" value="ECO:0007669"/>
    <property type="project" value="TreeGrafter"/>
</dbReference>
<feature type="transmembrane region" description="Helical" evidence="6">
    <location>
        <begin position="414"/>
        <end position="434"/>
    </location>
</feature>
<evidence type="ECO:0000256" key="3">
    <source>
        <dbReference type="ARBA" id="ARBA00022692"/>
    </source>
</evidence>
<feature type="domain" description="SPX" evidence="7">
    <location>
        <begin position="2"/>
        <end position="173"/>
    </location>
</feature>
<dbReference type="EnsemblProtists" id="EOD40927">
    <property type="protein sequence ID" value="EOD40927"/>
    <property type="gene ID" value="EMIHUDRAFT_466430"/>
</dbReference>
<feature type="transmembrane region" description="Helical" evidence="6">
    <location>
        <begin position="263"/>
        <end position="289"/>
    </location>
</feature>
<dbReference type="InterPro" id="IPR004680">
    <property type="entry name" value="Cit_transptr-like_dom"/>
</dbReference>